<evidence type="ECO:0000256" key="5">
    <source>
        <dbReference type="RuleBase" id="RU369028"/>
    </source>
</evidence>
<dbReference type="FunFam" id="1.20.1270.60:FF:000051">
    <property type="entry name" value="ARF GTPase activator (Csx2)"/>
    <property type="match status" value="1"/>
</dbReference>
<dbReference type="PROSITE" id="PS50115">
    <property type="entry name" value="ARFGAP"/>
    <property type="match status" value="1"/>
</dbReference>
<dbReference type="InterPro" id="IPR004148">
    <property type="entry name" value="BAR_dom"/>
</dbReference>
<keyword evidence="2 4" id="KW-0863">Zinc-finger</keyword>
<evidence type="ECO:0000256" key="6">
    <source>
        <dbReference type="SAM" id="MobiDB-lite"/>
    </source>
</evidence>
<keyword evidence="5" id="KW-0963">Cytoplasm</keyword>
<dbReference type="GO" id="GO:0006891">
    <property type="term" value="P:intra-Golgi vesicle-mediated transport"/>
    <property type="evidence" value="ECO:0007669"/>
    <property type="project" value="TreeGrafter"/>
</dbReference>
<dbReference type="PROSITE" id="PS50003">
    <property type="entry name" value="PH_DOMAIN"/>
    <property type="match status" value="1"/>
</dbReference>
<comment type="subcellular location">
    <subcellularLocation>
        <location evidence="5">Cytoplasm</location>
    </subcellularLocation>
</comment>
<dbReference type="SMART" id="SM00233">
    <property type="entry name" value="PH"/>
    <property type="match status" value="1"/>
</dbReference>
<evidence type="ECO:0000259" key="7">
    <source>
        <dbReference type="PROSITE" id="PS50003"/>
    </source>
</evidence>
<comment type="caution">
    <text evidence="9">The sequence shown here is derived from an EMBL/GenBank/DDBJ whole genome shotgun (WGS) entry which is preliminary data.</text>
</comment>
<feature type="compositionally biased region" description="Basic and acidic residues" evidence="6">
    <location>
        <begin position="1316"/>
        <end position="1328"/>
    </location>
</feature>
<feature type="compositionally biased region" description="Low complexity" evidence="6">
    <location>
        <begin position="1219"/>
        <end position="1246"/>
    </location>
</feature>
<proteinExistence type="predicted"/>
<feature type="compositionally biased region" description="Polar residues" evidence="6">
    <location>
        <begin position="1331"/>
        <end position="1344"/>
    </location>
</feature>
<dbReference type="GO" id="GO:0008270">
    <property type="term" value="F:zinc ion binding"/>
    <property type="evidence" value="ECO:0007669"/>
    <property type="project" value="UniProtKB-KW"/>
</dbReference>
<feature type="region of interest" description="Disordered" evidence="6">
    <location>
        <begin position="751"/>
        <end position="780"/>
    </location>
</feature>
<dbReference type="InterPro" id="IPR011993">
    <property type="entry name" value="PH-like_dom_sf"/>
</dbReference>
<feature type="compositionally biased region" description="Basic and acidic residues" evidence="6">
    <location>
        <begin position="751"/>
        <end position="762"/>
    </location>
</feature>
<dbReference type="SUPFAM" id="SSF50729">
    <property type="entry name" value="PH domain-like"/>
    <property type="match status" value="1"/>
</dbReference>
<name>A0A4S9XEE3_AURPU</name>
<dbReference type="FunFam" id="1.10.220.150:FF:000017">
    <property type="entry name" value="ARF GTPase activator (Csx2), putative"/>
    <property type="match status" value="1"/>
</dbReference>
<dbReference type="SMART" id="SM00105">
    <property type="entry name" value="ArfGap"/>
    <property type="match status" value="1"/>
</dbReference>
<dbReference type="CDD" id="cd08204">
    <property type="entry name" value="ArfGap"/>
    <property type="match status" value="1"/>
</dbReference>
<gene>
    <name evidence="9" type="ORF">D6C84_08426</name>
</gene>
<dbReference type="GO" id="GO:0005096">
    <property type="term" value="F:GTPase activator activity"/>
    <property type="evidence" value="ECO:0007669"/>
    <property type="project" value="UniProtKB-KW"/>
</dbReference>
<dbReference type="Proteomes" id="UP000310039">
    <property type="component" value="Unassembled WGS sequence"/>
</dbReference>
<dbReference type="SUPFAM" id="SSF103657">
    <property type="entry name" value="BAR/IMD domain-like"/>
    <property type="match status" value="1"/>
</dbReference>
<feature type="compositionally biased region" description="Polar residues" evidence="6">
    <location>
        <begin position="799"/>
        <end position="813"/>
    </location>
</feature>
<evidence type="ECO:0000256" key="2">
    <source>
        <dbReference type="ARBA" id="ARBA00022771"/>
    </source>
</evidence>
<dbReference type="PANTHER" id="PTHR23180">
    <property type="entry name" value="CENTAURIN/ARF"/>
    <property type="match status" value="1"/>
</dbReference>
<dbReference type="InterPro" id="IPR037278">
    <property type="entry name" value="ARFGAP/RecO"/>
</dbReference>
<dbReference type="Gene3D" id="2.30.29.30">
    <property type="entry name" value="Pleckstrin-homology domain (PH domain)/Phosphotyrosine-binding domain (PTB)"/>
    <property type="match status" value="1"/>
</dbReference>
<evidence type="ECO:0000256" key="3">
    <source>
        <dbReference type="ARBA" id="ARBA00022833"/>
    </source>
</evidence>
<evidence type="ECO:0000313" key="9">
    <source>
        <dbReference type="EMBL" id="THZ77685.1"/>
    </source>
</evidence>
<dbReference type="InterPro" id="IPR001849">
    <property type="entry name" value="PH_domain"/>
</dbReference>
<dbReference type="SUPFAM" id="SSF57863">
    <property type="entry name" value="ArfGap/RecO-like zinc finger"/>
    <property type="match status" value="1"/>
</dbReference>
<keyword evidence="5" id="KW-0677">Repeat</keyword>
<dbReference type="Gene3D" id="1.20.1270.60">
    <property type="entry name" value="Arfaptin homology (AH) domain/BAR domain"/>
    <property type="match status" value="1"/>
</dbReference>
<dbReference type="GO" id="GO:0005768">
    <property type="term" value="C:endosome"/>
    <property type="evidence" value="ECO:0007669"/>
    <property type="project" value="TreeGrafter"/>
</dbReference>
<organism evidence="9 10">
    <name type="scientific">Aureobasidium pullulans</name>
    <name type="common">Black yeast</name>
    <name type="synonym">Pullularia pullulans</name>
    <dbReference type="NCBI Taxonomy" id="5580"/>
    <lineage>
        <taxon>Eukaryota</taxon>
        <taxon>Fungi</taxon>
        <taxon>Dikarya</taxon>
        <taxon>Ascomycota</taxon>
        <taxon>Pezizomycotina</taxon>
        <taxon>Dothideomycetes</taxon>
        <taxon>Dothideomycetidae</taxon>
        <taxon>Dothideales</taxon>
        <taxon>Saccotheciaceae</taxon>
        <taxon>Aureobasidium</taxon>
    </lineage>
</organism>
<dbReference type="PANTHER" id="PTHR23180:SF160">
    <property type="entry name" value="ADP-RIBOSYLATION FACTOR GTPASE-ACTIVATING PROTEIN EFFECTOR PROTEIN 1"/>
    <property type="match status" value="1"/>
</dbReference>
<dbReference type="Pfam" id="PF01412">
    <property type="entry name" value="ArfGap"/>
    <property type="match status" value="1"/>
</dbReference>
<evidence type="ECO:0000259" key="8">
    <source>
        <dbReference type="PROSITE" id="PS50115"/>
    </source>
</evidence>
<comment type="function">
    <text evidence="5">GTPase-activating protein for the ADP ribosylation factor family.</text>
</comment>
<reference evidence="9 10" key="1">
    <citation type="submission" date="2018-10" db="EMBL/GenBank/DDBJ databases">
        <title>Fifty Aureobasidium pullulans genomes reveal a recombining polyextremotolerant generalist.</title>
        <authorList>
            <person name="Gostincar C."/>
            <person name="Turk M."/>
            <person name="Zajc J."/>
            <person name="Gunde-Cimerman N."/>
        </authorList>
    </citation>
    <scope>NUCLEOTIDE SEQUENCE [LARGE SCALE GENOMIC DNA]</scope>
    <source>
        <strain evidence="9 10">EXF-3403</strain>
    </source>
</reference>
<keyword evidence="1 5" id="KW-0479">Metal-binding</keyword>
<dbReference type="InterPro" id="IPR001164">
    <property type="entry name" value="ArfGAP_dom"/>
</dbReference>
<keyword evidence="3 5" id="KW-0862">Zinc</keyword>
<evidence type="ECO:0000256" key="1">
    <source>
        <dbReference type="ARBA" id="ARBA00022723"/>
    </source>
</evidence>
<evidence type="ECO:0000256" key="4">
    <source>
        <dbReference type="PROSITE-ProRule" id="PRU00288"/>
    </source>
</evidence>
<dbReference type="InterPro" id="IPR027267">
    <property type="entry name" value="AH/BAR_dom_sf"/>
</dbReference>
<dbReference type="InterPro" id="IPR045258">
    <property type="entry name" value="ACAP1/2/3-like"/>
</dbReference>
<feature type="compositionally biased region" description="Low complexity" evidence="6">
    <location>
        <begin position="814"/>
        <end position="824"/>
    </location>
</feature>
<keyword evidence="5" id="KW-0343">GTPase activation</keyword>
<accession>A0A4S9XEE3</accession>
<dbReference type="InterPro" id="IPR038508">
    <property type="entry name" value="ArfGAP_dom_sf"/>
</dbReference>
<sequence length="1350" mass="148639">MKGWSSLDLIASLRDCDFGSDVVTNEGFRLQQSGKILDELKDRWCQVDEVMNRWHQKHIYRVSNGQKGVRGFVDDEAVVPTLAGCCGVSCNLDGAYEINTGTNLPSSYPFRIIQKCHLHCCFNSSLLPDQSCLRAASLQSSVAAHLSILPPSLFRNHHLSSIPTTSTPAQSHFSALRIRSLPLAQTGRARPTTGMGNVGSRPDDGAPVYLRDQTRFSIANVNITNSRGRTLVSLSPNSFPATRYQAKREAGDNTPVDYVQVLDPYLATIPCADAAKDPEPPSIISPAFLLRLANDEELTFTFTCVVRQSNSGPTNTIGDHLVAPTGIPSSDTNLGGLTFVFGSNPREIDQLVTREFHADPNLHKNPNVELVGSYNTGGVPSVQFQWSWKWKPPKQSEDHGGGWRNTCSFLEYNSRAHRLETLASFSFWVTNTQRWLNSPTLSPPRLRVPSAQSIESRVSAISDSDGYDPKDFRDFRDFREPSSPMIEAIPECGLGLIPTMTNGGVPTTPKVDISCVGRPGEDGSTSEDGPVFRATMRALEQKTGTMRSRMKRVLRAAEAAQAAQTACNDAHSAFMDALREASNSNANAVRPALEHYFDSIAREILLYERQNNANLQKLIIEPINKLYSLDIKQAESKRRDFDEESKDYYAYVSKYLGQRSESLKEKKRVESDAKYQAKRRTFELKRFDYSSFMHDLNGGRKEQEVLSQLTKYASAQARGYLTTAKKVEEMLPQLEALTREVSHADLEFQMQRTEREEKRRALETNNAKSPELENPPSVFNGSITTQIDRSSSIISAPRNSIMSTSPSASNGFPSSITSSIGSSSNGPLPVRNTSNKFKGIRDLEEKDLSAATTAGAGQIKKEGLLWSLSRPGSHVDPIMNKAGWHKFWIVLDQGKLSEYANWKDRLDLHMDPIDLRVASVREARNADRRFCFEVITPQYTRVYQAPSEEDMKAWIASINNALQSAFEARPSTSAPSAEKIGSTRNTIAAVLTGKTPFSSQRASTNATSSYISSSNKVVSRHATTGDKPTYLKPDNETPSALLNQIREADAGNKYCADCNSDQKVEWVSINLGIILCIECSGIHRSLGTHISKVRSLTLDTSAFTPDIIELLLLVGNRVSNMVWEAKLDAFLKPGPNATREQRLHFITGKYSDRLYVQGSTDAMAHFKSPDDTLLVSIKQNNIQQVLYALALRANPNAADRSRGTHAVFLALAAADPASPSSSFAQQRGGSSTLSSPSLSPTGLPTRPTTPTPSRKPFPIAELLLQNGAEIPTQPAPIPLSRAAQQYIEFKIDQKTGRHLGLGVKDSAGDVLSALPSEKHSPNDRDSRLVKRQSTGSRSAVSSRDGSLGRR</sequence>
<feature type="region of interest" description="Disordered" evidence="6">
    <location>
        <begin position="1312"/>
        <end position="1350"/>
    </location>
</feature>
<dbReference type="CDD" id="cd07608">
    <property type="entry name" value="BAR_ArfGAP_fungi"/>
    <property type="match status" value="1"/>
</dbReference>
<feature type="region of interest" description="Disordered" evidence="6">
    <location>
        <begin position="799"/>
        <end position="831"/>
    </location>
</feature>
<keyword evidence="5" id="KW-0040">ANK repeat</keyword>
<feature type="domain" description="PH" evidence="7">
    <location>
        <begin position="858"/>
        <end position="963"/>
    </location>
</feature>
<feature type="domain" description="Arf-GAP" evidence="8">
    <location>
        <begin position="1039"/>
        <end position="1156"/>
    </location>
</feature>
<dbReference type="FunFam" id="2.30.29.30:FF:000252">
    <property type="entry name" value="ARF GTPase activator (Csx2)"/>
    <property type="match status" value="1"/>
</dbReference>
<protein>
    <recommendedName>
        <fullName evidence="5">ADP-ribosylation factor GTPase-activating protein</fullName>
    </recommendedName>
</protein>
<dbReference type="Pfam" id="PF16746">
    <property type="entry name" value="BAR_3"/>
    <property type="match status" value="1"/>
</dbReference>
<dbReference type="GO" id="GO:0005802">
    <property type="term" value="C:trans-Golgi network"/>
    <property type="evidence" value="ECO:0007669"/>
    <property type="project" value="TreeGrafter"/>
</dbReference>
<evidence type="ECO:0000313" key="10">
    <source>
        <dbReference type="Proteomes" id="UP000310039"/>
    </source>
</evidence>
<dbReference type="Gene3D" id="1.10.220.150">
    <property type="entry name" value="Arf GTPase activating protein"/>
    <property type="match status" value="1"/>
</dbReference>
<dbReference type="Pfam" id="PF00169">
    <property type="entry name" value="PH"/>
    <property type="match status" value="1"/>
</dbReference>
<feature type="region of interest" description="Disordered" evidence="6">
    <location>
        <begin position="1219"/>
        <end position="1256"/>
    </location>
</feature>
<dbReference type="EMBL" id="QZBT01000170">
    <property type="protein sequence ID" value="THZ77685.1"/>
    <property type="molecule type" value="Genomic_DNA"/>
</dbReference>